<dbReference type="Proteomes" id="UP000027195">
    <property type="component" value="Unassembled WGS sequence"/>
</dbReference>
<dbReference type="EMBL" id="KL198016">
    <property type="protein sequence ID" value="KDQ21676.1"/>
    <property type="molecule type" value="Genomic_DNA"/>
</dbReference>
<reference evidence="4" key="1">
    <citation type="journal article" date="2014" name="Proc. Natl. Acad. Sci. U.S.A.">
        <title>Extensive sampling of basidiomycete genomes demonstrates inadequacy of the white-rot/brown-rot paradigm for wood decay fungi.</title>
        <authorList>
            <person name="Riley R."/>
            <person name="Salamov A.A."/>
            <person name="Brown D.W."/>
            <person name="Nagy L.G."/>
            <person name="Floudas D."/>
            <person name="Held B.W."/>
            <person name="Levasseur A."/>
            <person name="Lombard V."/>
            <person name="Morin E."/>
            <person name="Otillar R."/>
            <person name="Lindquist E.A."/>
            <person name="Sun H."/>
            <person name="LaButti K.M."/>
            <person name="Schmutz J."/>
            <person name="Jabbour D."/>
            <person name="Luo H."/>
            <person name="Baker S.E."/>
            <person name="Pisabarro A.G."/>
            <person name="Walton J.D."/>
            <person name="Blanchette R.A."/>
            <person name="Henrissat B."/>
            <person name="Martin F."/>
            <person name="Cullen D."/>
            <person name="Hibbett D.S."/>
            <person name="Grigoriev I.V."/>
        </authorList>
    </citation>
    <scope>NUCLEOTIDE SEQUENCE [LARGE SCALE GENOMIC DNA]</scope>
    <source>
        <strain evidence="4">FD-172 SS1</strain>
    </source>
</reference>
<name>A0A067NCZ5_BOTB1</name>
<dbReference type="SUPFAM" id="SSF50475">
    <property type="entry name" value="FMN-binding split barrel"/>
    <property type="match status" value="1"/>
</dbReference>
<dbReference type="PANTHER" id="PTHR34818:SF1">
    <property type="entry name" value="PROTEIN BLI-3"/>
    <property type="match status" value="1"/>
</dbReference>
<dbReference type="Pfam" id="PF16242">
    <property type="entry name" value="Pyrid_ox_like"/>
    <property type="match status" value="1"/>
</dbReference>
<organism evidence="3 4">
    <name type="scientific">Botryobasidium botryosum (strain FD-172 SS1)</name>
    <dbReference type="NCBI Taxonomy" id="930990"/>
    <lineage>
        <taxon>Eukaryota</taxon>
        <taxon>Fungi</taxon>
        <taxon>Dikarya</taxon>
        <taxon>Basidiomycota</taxon>
        <taxon>Agaricomycotina</taxon>
        <taxon>Agaricomycetes</taxon>
        <taxon>Cantharellales</taxon>
        <taxon>Botryobasidiaceae</taxon>
        <taxon>Botryobasidium</taxon>
    </lineage>
</organism>
<proteinExistence type="predicted"/>
<protein>
    <recommendedName>
        <fullName evidence="2">General stress protein FMN-binding split barrel domain-containing protein</fullName>
    </recommendedName>
</protein>
<dbReference type="InParanoid" id="A0A067NCZ5"/>
<dbReference type="InterPro" id="IPR052917">
    <property type="entry name" value="Stress-Dev_Protein"/>
</dbReference>
<dbReference type="PANTHER" id="PTHR34818">
    <property type="entry name" value="PROTEIN BLI-3"/>
    <property type="match status" value="1"/>
</dbReference>
<feature type="region of interest" description="Disordered" evidence="1">
    <location>
        <begin position="1"/>
        <end position="27"/>
    </location>
</feature>
<sequence>MSTQVHQNLPENPDPYTEKASNNDLNPQQKIDGLKEILKVTTYGMLTTRNAQGHLHSRAMALGSHASLHFSFLTNLASHKVEELNADSNVNVSFFDPSTTNWVSVAGTAKIVSDKEVVKKLWHPSVAAYFDDKKDGVHTGSADDPRVGVIEVTPDEIQYWYVTKGKVSRAVGAAAGAVTGHTTAPGELRLITREEIQLVEGLHKA</sequence>
<keyword evidence="4" id="KW-1185">Reference proteome</keyword>
<evidence type="ECO:0000313" key="4">
    <source>
        <dbReference type="Proteomes" id="UP000027195"/>
    </source>
</evidence>
<evidence type="ECO:0000256" key="1">
    <source>
        <dbReference type="SAM" id="MobiDB-lite"/>
    </source>
</evidence>
<dbReference type="HOGENOM" id="CLU_091428_0_1_1"/>
<dbReference type="AlphaFoldDB" id="A0A067NCZ5"/>
<feature type="domain" description="General stress protein FMN-binding split barrel" evidence="2">
    <location>
        <begin position="30"/>
        <end position="182"/>
    </location>
</feature>
<dbReference type="STRING" id="930990.A0A067NCZ5"/>
<feature type="compositionally biased region" description="Polar residues" evidence="1">
    <location>
        <begin position="1"/>
        <end position="10"/>
    </location>
</feature>
<dbReference type="InterPro" id="IPR012349">
    <property type="entry name" value="Split_barrel_FMN-bd"/>
</dbReference>
<dbReference type="Gene3D" id="2.30.110.10">
    <property type="entry name" value="Electron Transport, Fmn-binding Protein, Chain A"/>
    <property type="match status" value="1"/>
</dbReference>
<dbReference type="OrthoDB" id="434253at2759"/>
<dbReference type="InterPro" id="IPR038725">
    <property type="entry name" value="YdaG_split_barrel_FMN-bd"/>
</dbReference>
<accession>A0A067NCZ5</accession>
<evidence type="ECO:0000313" key="3">
    <source>
        <dbReference type="EMBL" id="KDQ21676.1"/>
    </source>
</evidence>
<evidence type="ECO:0000259" key="2">
    <source>
        <dbReference type="Pfam" id="PF16242"/>
    </source>
</evidence>
<gene>
    <name evidence="3" type="ORF">BOTBODRAFT_150590</name>
</gene>